<feature type="compositionally biased region" description="Basic and acidic residues" evidence="1">
    <location>
        <begin position="86"/>
        <end position="106"/>
    </location>
</feature>
<feature type="compositionally biased region" description="Basic and acidic residues" evidence="1">
    <location>
        <begin position="42"/>
        <end position="55"/>
    </location>
</feature>
<dbReference type="EMBL" id="CAMPGE010003483">
    <property type="protein sequence ID" value="CAI2362320.1"/>
    <property type="molecule type" value="Genomic_DNA"/>
</dbReference>
<gene>
    <name evidence="3" type="ORF">ECRASSUSDP1_LOCUS3642</name>
</gene>
<feature type="domain" description="PX" evidence="2">
    <location>
        <begin position="141"/>
        <end position="255"/>
    </location>
</feature>
<proteinExistence type="predicted"/>
<evidence type="ECO:0000313" key="4">
    <source>
        <dbReference type="Proteomes" id="UP001295684"/>
    </source>
</evidence>
<reference evidence="3" key="1">
    <citation type="submission" date="2023-07" db="EMBL/GenBank/DDBJ databases">
        <authorList>
            <consortium name="AG Swart"/>
            <person name="Singh M."/>
            <person name="Singh A."/>
            <person name="Seah K."/>
            <person name="Emmerich C."/>
        </authorList>
    </citation>
    <scope>NUCLEOTIDE SEQUENCE</scope>
    <source>
        <strain evidence="3">DP1</strain>
    </source>
</reference>
<dbReference type="PROSITE" id="PS50195">
    <property type="entry name" value="PX"/>
    <property type="match status" value="1"/>
</dbReference>
<dbReference type="GO" id="GO:0035091">
    <property type="term" value="F:phosphatidylinositol binding"/>
    <property type="evidence" value="ECO:0007669"/>
    <property type="project" value="InterPro"/>
</dbReference>
<feature type="region of interest" description="Disordered" evidence="1">
    <location>
        <begin position="1"/>
        <end position="126"/>
    </location>
</feature>
<evidence type="ECO:0000313" key="3">
    <source>
        <dbReference type="EMBL" id="CAI2362320.1"/>
    </source>
</evidence>
<feature type="compositionally biased region" description="Acidic residues" evidence="1">
    <location>
        <begin position="64"/>
        <end position="85"/>
    </location>
</feature>
<dbReference type="PANTHER" id="PTHR10555">
    <property type="entry name" value="SORTING NEXIN"/>
    <property type="match status" value="1"/>
</dbReference>
<dbReference type="GO" id="GO:0005768">
    <property type="term" value="C:endosome"/>
    <property type="evidence" value="ECO:0007669"/>
    <property type="project" value="TreeGrafter"/>
</dbReference>
<sequence>MSAEDSYDKYYHEEDKYDQENPDHYDPYQEQDYGINDNYDDEYSHDYEDRNEEYKTNAMNINHDEEETSGIYEDEGENIEEEEYHEEERMEDREESLQQTDKKILDSEVGEPSLEKTVSSQSVESQESIDMVFPHLNKKIDKKKDHNPYKVTDPIVTGNHISYCVSGFDNDGKFSGSRRYNDFFMLREALTTRWPGIYFPPIPPKKHVGNKTSKFVEDRRYFLERFLRKIANHDFILISEEFKIFSRLNGDMKKSISNLPRVTPMLILERLKNNFNVSEDNPDMKLTESKVEISKFNAYFNKVVPVLEVLKSQVKALAPVTQQQKDVYLEFLRMLEDYEYNDLAFIQKLPLQKSIVNSKSCNTIKKKIKQSLSDGTNPFHDLYLWCKGEIYDLYAMQECIQSYNTVGEEMYKAQCKIQQYEEDIAKINSGKKSIKNLFKSSSSKQVDIQNLKNAIETTETIVLNYKKIINILTVYLSEIALPQFKEDKIRTYCKVFSEFSMSEIQDSHLNVTFWTNVQNCVTQFGF</sequence>
<organism evidence="3 4">
    <name type="scientific">Euplotes crassus</name>
    <dbReference type="NCBI Taxonomy" id="5936"/>
    <lineage>
        <taxon>Eukaryota</taxon>
        <taxon>Sar</taxon>
        <taxon>Alveolata</taxon>
        <taxon>Ciliophora</taxon>
        <taxon>Intramacronucleata</taxon>
        <taxon>Spirotrichea</taxon>
        <taxon>Hypotrichia</taxon>
        <taxon>Euplotida</taxon>
        <taxon>Euplotidae</taxon>
        <taxon>Moneuplotes</taxon>
    </lineage>
</organism>
<feature type="compositionally biased region" description="Basic and acidic residues" evidence="1">
    <location>
        <begin position="1"/>
        <end position="27"/>
    </location>
</feature>
<accession>A0AAD1U4R9</accession>
<dbReference type="AlphaFoldDB" id="A0AAD1U4R9"/>
<dbReference type="Pfam" id="PF00787">
    <property type="entry name" value="PX"/>
    <property type="match status" value="1"/>
</dbReference>
<dbReference type="InterPro" id="IPR001683">
    <property type="entry name" value="PX_dom"/>
</dbReference>
<evidence type="ECO:0000256" key="1">
    <source>
        <dbReference type="SAM" id="MobiDB-lite"/>
    </source>
</evidence>
<evidence type="ECO:0000259" key="2">
    <source>
        <dbReference type="PROSITE" id="PS50195"/>
    </source>
</evidence>
<dbReference type="Gene3D" id="3.30.1520.10">
    <property type="entry name" value="Phox-like domain"/>
    <property type="match status" value="1"/>
</dbReference>
<comment type="caution">
    <text evidence="3">The sequence shown here is derived from an EMBL/GenBank/DDBJ whole genome shotgun (WGS) entry which is preliminary data.</text>
</comment>
<dbReference type="PANTHER" id="PTHR10555:SF170">
    <property type="entry name" value="FI18122P1"/>
    <property type="match status" value="1"/>
</dbReference>
<name>A0AAD1U4R9_EUPCR</name>
<keyword evidence="4" id="KW-1185">Reference proteome</keyword>
<dbReference type="Proteomes" id="UP001295684">
    <property type="component" value="Unassembled WGS sequence"/>
</dbReference>
<dbReference type="SUPFAM" id="SSF64268">
    <property type="entry name" value="PX domain"/>
    <property type="match status" value="1"/>
</dbReference>
<dbReference type="SMART" id="SM00312">
    <property type="entry name" value="PX"/>
    <property type="match status" value="1"/>
</dbReference>
<protein>
    <recommendedName>
        <fullName evidence="2">PX domain-containing protein</fullName>
    </recommendedName>
</protein>
<dbReference type="InterPro" id="IPR036871">
    <property type="entry name" value="PX_dom_sf"/>
</dbReference>